<reference evidence="3" key="1">
    <citation type="submission" date="2025-08" db="UniProtKB">
        <authorList>
            <consortium name="RefSeq"/>
        </authorList>
    </citation>
    <scope>IDENTIFICATION</scope>
    <source>
        <tissue evidence="3">Thorax and Abdomen</tissue>
    </source>
</reference>
<keyword evidence="2" id="KW-1185">Reference proteome</keyword>
<dbReference type="Proteomes" id="UP000829291">
    <property type="component" value="Chromosome 3"/>
</dbReference>
<dbReference type="RefSeq" id="XP_046590588.1">
    <property type="nucleotide sequence ID" value="XM_046734632.1"/>
</dbReference>
<sequence length="180" mass="21045">MMRRVMELLGRLILDEVQRKTCASLPPDMREFLQWMLRVDDDDKPSEQVPPLPLVHNQEPHQHRTDKFLFGDSSIGNESAELDELNKKVRLLKRLIEEYNALTTKEKTKVQVVHDYLVSDCSKSGFCSIHLSQSHIMIGQTTATSTGVYRVEAGWWREERREYIRRCKYTPVPKRCAQSK</sequence>
<evidence type="ECO:0000256" key="1">
    <source>
        <dbReference type="SAM" id="Coils"/>
    </source>
</evidence>
<gene>
    <name evidence="3" type="primary">LOC124293526</name>
</gene>
<organism evidence="2 3">
    <name type="scientific">Neodiprion lecontei</name>
    <name type="common">Redheaded pine sawfly</name>
    <dbReference type="NCBI Taxonomy" id="441921"/>
    <lineage>
        <taxon>Eukaryota</taxon>
        <taxon>Metazoa</taxon>
        <taxon>Ecdysozoa</taxon>
        <taxon>Arthropoda</taxon>
        <taxon>Hexapoda</taxon>
        <taxon>Insecta</taxon>
        <taxon>Pterygota</taxon>
        <taxon>Neoptera</taxon>
        <taxon>Endopterygota</taxon>
        <taxon>Hymenoptera</taxon>
        <taxon>Tenthredinoidea</taxon>
        <taxon>Diprionidae</taxon>
        <taxon>Diprioninae</taxon>
        <taxon>Neodiprion</taxon>
    </lineage>
</organism>
<name>A0ABM3FRD2_NEOLC</name>
<evidence type="ECO:0000313" key="2">
    <source>
        <dbReference type="Proteomes" id="UP000829291"/>
    </source>
</evidence>
<keyword evidence="1" id="KW-0175">Coiled coil</keyword>
<accession>A0ABM3FRD2</accession>
<protein>
    <submittedName>
        <fullName evidence="3">Uncharacterized protein LOC124293526</fullName>
    </submittedName>
</protein>
<evidence type="ECO:0000313" key="3">
    <source>
        <dbReference type="RefSeq" id="XP_046590588.1"/>
    </source>
</evidence>
<feature type="coiled-coil region" evidence="1">
    <location>
        <begin position="75"/>
        <end position="105"/>
    </location>
</feature>
<dbReference type="GeneID" id="124293526"/>
<proteinExistence type="predicted"/>